<dbReference type="RefSeq" id="XP_025466231.1">
    <property type="nucleotide sequence ID" value="XM_025610068.1"/>
</dbReference>
<reference evidence="2 3" key="1">
    <citation type="submission" date="2016-12" db="EMBL/GenBank/DDBJ databases">
        <title>The genomes of Aspergillus section Nigri reveals drivers in fungal speciation.</title>
        <authorList>
            <consortium name="DOE Joint Genome Institute"/>
            <person name="Vesth T.C."/>
            <person name="Nybo J."/>
            <person name="Theobald S."/>
            <person name="Brandl J."/>
            <person name="Frisvad J.C."/>
            <person name="Nielsen K.F."/>
            <person name="Lyhne E.K."/>
            <person name="Kogle M.E."/>
            <person name="Kuo A."/>
            <person name="Riley R."/>
            <person name="Clum A."/>
            <person name="Nolan M."/>
            <person name="Lipzen A."/>
            <person name="Salamov A."/>
            <person name="Henrissat B."/>
            <person name="Wiebenga A."/>
            <person name="De Vries R.P."/>
            <person name="Grigoriev I.V."/>
            <person name="Mortensen U.H."/>
            <person name="Andersen M.R."/>
            <person name="Baker S.E."/>
        </authorList>
    </citation>
    <scope>NUCLEOTIDE SEQUENCE [LARGE SCALE GENOMIC DNA]</scope>
    <source>
        <strain evidence="2 3">CBS 115572</strain>
    </source>
</reference>
<name>A0A317WBN9_9EURO</name>
<feature type="domain" description="Aminoglycoside phosphotransferase" evidence="1">
    <location>
        <begin position="65"/>
        <end position="264"/>
    </location>
</feature>
<keyword evidence="2" id="KW-0418">Kinase</keyword>
<keyword evidence="2" id="KW-0808">Transferase</keyword>
<keyword evidence="3" id="KW-1185">Reference proteome</keyword>
<gene>
    <name evidence="2" type="ORF">BO94DRAFT_519329</name>
</gene>
<dbReference type="GeneID" id="37112211"/>
<dbReference type="InterPro" id="IPR002575">
    <property type="entry name" value="Aminoglycoside_PTrfase"/>
</dbReference>
<dbReference type="InterPro" id="IPR051678">
    <property type="entry name" value="AGP_Transferase"/>
</dbReference>
<dbReference type="PANTHER" id="PTHR21310:SF48">
    <property type="entry name" value="AMINOGLYCOSIDE PHOSPHOTRANSFERASE DOMAIN-CONTAINING PROTEIN"/>
    <property type="match status" value="1"/>
</dbReference>
<dbReference type="Pfam" id="PF01636">
    <property type="entry name" value="APH"/>
    <property type="match status" value="1"/>
</dbReference>
<accession>A0A317WBN9</accession>
<dbReference type="AlphaFoldDB" id="A0A317WBN9"/>
<evidence type="ECO:0000313" key="3">
    <source>
        <dbReference type="Proteomes" id="UP000246702"/>
    </source>
</evidence>
<organism evidence="2 3">
    <name type="scientific">Aspergillus sclerotioniger CBS 115572</name>
    <dbReference type="NCBI Taxonomy" id="1450535"/>
    <lineage>
        <taxon>Eukaryota</taxon>
        <taxon>Fungi</taxon>
        <taxon>Dikarya</taxon>
        <taxon>Ascomycota</taxon>
        <taxon>Pezizomycotina</taxon>
        <taxon>Eurotiomycetes</taxon>
        <taxon>Eurotiomycetidae</taxon>
        <taxon>Eurotiales</taxon>
        <taxon>Aspergillaceae</taxon>
        <taxon>Aspergillus</taxon>
        <taxon>Aspergillus subgen. Circumdati</taxon>
    </lineage>
</organism>
<dbReference type="STRING" id="1450535.A0A317WBN9"/>
<evidence type="ECO:0000259" key="1">
    <source>
        <dbReference type="Pfam" id="PF01636"/>
    </source>
</evidence>
<dbReference type="OrthoDB" id="4177236at2759"/>
<dbReference type="EMBL" id="MSFK01000018">
    <property type="protein sequence ID" value="PWY83763.1"/>
    <property type="molecule type" value="Genomic_DNA"/>
</dbReference>
<sequence>MAATVDLPYFATDLPSPLPTEADIDAAADITLAYGSRRVVAIGSHYVIKYGRGVDLIEGENMLYVRKNTRIPVPRVYALFSHPETRKKYIVMERIAGQTLLSLWPQLSLSENETVAATLKTYFTELRQLSSPGYYGSLGERCLYDAIFWTHGSNPEINGPFTSHETLIEAMALKYTYDGRPAYRADFYRQCLPRVLHSDGSIFTHGDFQRKNIMVQRSVDSAGKPAALQVIVIDWEKSGWYPRYWDYCYAICVLRYDDDWCLWLENMLEPFACESAWFHDIFLELWS</sequence>
<dbReference type="GO" id="GO:0016301">
    <property type="term" value="F:kinase activity"/>
    <property type="evidence" value="ECO:0007669"/>
    <property type="project" value="UniProtKB-KW"/>
</dbReference>
<dbReference type="Gene3D" id="3.90.1200.10">
    <property type="match status" value="1"/>
</dbReference>
<proteinExistence type="predicted"/>
<evidence type="ECO:0000313" key="2">
    <source>
        <dbReference type="EMBL" id="PWY83763.1"/>
    </source>
</evidence>
<dbReference type="InterPro" id="IPR011009">
    <property type="entry name" value="Kinase-like_dom_sf"/>
</dbReference>
<dbReference type="Proteomes" id="UP000246702">
    <property type="component" value="Unassembled WGS sequence"/>
</dbReference>
<dbReference type="CDD" id="cd05120">
    <property type="entry name" value="APH_ChoK_like"/>
    <property type="match status" value="1"/>
</dbReference>
<dbReference type="PANTHER" id="PTHR21310">
    <property type="entry name" value="AMINOGLYCOSIDE PHOSPHOTRANSFERASE-RELATED-RELATED"/>
    <property type="match status" value="1"/>
</dbReference>
<dbReference type="SUPFAM" id="SSF56112">
    <property type="entry name" value="Protein kinase-like (PK-like)"/>
    <property type="match status" value="1"/>
</dbReference>
<protein>
    <submittedName>
        <fullName evidence="2">Kinase-like protein</fullName>
    </submittedName>
</protein>
<comment type="caution">
    <text evidence="2">The sequence shown here is derived from an EMBL/GenBank/DDBJ whole genome shotgun (WGS) entry which is preliminary data.</text>
</comment>